<reference evidence="3 4" key="1">
    <citation type="submission" date="2020-07" db="EMBL/GenBank/DDBJ databases">
        <title>Sequencing the genomes of 1000 actinobacteria strains.</title>
        <authorList>
            <person name="Klenk H.-P."/>
        </authorList>
    </citation>
    <scope>NUCLEOTIDE SEQUENCE [LARGE SCALE GENOMIC DNA]</scope>
    <source>
        <strain evidence="3 4">DSM 22083</strain>
    </source>
</reference>
<evidence type="ECO:0000256" key="1">
    <source>
        <dbReference type="ARBA" id="ARBA00022801"/>
    </source>
</evidence>
<dbReference type="Proteomes" id="UP000569914">
    <property type="component" value="Unassembled WGS sequence"/>
</dbReference>
<dbReference type="PRINTS" id="PR00111">
    <property type="entry name" value="ABHYDROLASE"/>
</dbReference>
<keyword evidence="4" id="KW-1185">Reference proteome</keyword>
<evidence type="ECO:0000313" key="4">
    <source>
        <dbReference type="Proteomes" id="UP000569914"/>
    </source>
</evidence>
<accession>A0A7Y9LFE3</accession>
<feature type="domain" description="AB hydrolase-1" evidence="2">
    <location>
        <begin position="31"/>
        <end position="281"/>
    </location>
</feature>
<keyword evidence="1" id="KW-0378">Hydrolase</keyword>
<dbReference type="InterPro" id="IPR000073">
    <property type="entry name" value="AB_hydrolase_1"/>
</dbReference>
<dbReference type="GO" id="GO:0016787">
    <property type="term" value="F:hydrolase activity"/>
    <property type="evidence" value="ECO:0007669"/>
    <property type="project" value="UniProtKB-KW"/>
</dbReference>
<evidence type="ECO:0000259" key="2">
    <source>
        <dbReference type="Pfam" id="PF12697"/>
    </source>
</evidence>
<dbReference type="SUPFAM" id="SSF53474">
    <property type="entry name" value="alpha/beta-Hydrolases"/>
    <property type="match status" value="1"/>
</dbReference>
<dbReference type="Gene3D" id="3.40.50.1820">
    <property type="entry name" value="alpha/beta hydrolase"/>
    <property type="match status" value="1"/>
</dbReference>
<comment type="caution">
    <text evidence="3">The sequence shown here is derived from an EMBL/GenBank/DDBJ whole genome shotgun (WGS) entry which is preliminary data.</text>
</comment>
<dbReference type="Pfam" id="PF12697">
    <property type="entry name" value="Abhydrolase_6"/>
    <property type="match status" value="1"/>
</dbReference>
<gene>
    <name evidence="3" type="ORF">BKA15_005370</name>
</gene>
<dbReference type="InterPro" id="IPR029058">
    <property type="entry name" value="AB_hydrolase_fold"/>
</dbReference>
<dbReference type="InterPro" id="IPR000639">
    <property type="entry name" value="Epox_hydrolase-like"/>
</dbReference>
<dbReference type="AlphaFoldDB" id="A0A7Y9LFE3"/>
<sequence length="297" mass="31463">MIEPHHQTVEVAGCRTDCFTYAEGVPGGPVVILVHGFRGDHHGLARIAEELAAAGGPYRIVAPDLPGFGISEPFPDRPHDLAGYAAWLTAFTAAVAGGRPVIMVGHSFGSIIVSAALAGGLAAERAVLINPIGAPALSGPRGILSRLAVGYYWLGARLPAPVGLPLLRSRAITRLLSEVMAKTKDPALRRWIHDQHRRYFGAFADRDVVLESFRASVSSDVSQFAAELDLPVLLIAGEVDDITALDRQRILADRFPRADLVVAEGVGHLIHYEAPARAAEAIGVFAGHTHGVPGPES</sequence>
<dbReference type="PANTHER" id="PTHR43798">
    <property type="entry name" value="MONOACYLGLYCEROL LIPASE"/>
    <property type="match status" value="1"/>
</dbReference>
<name>A0A7Y9LFE3_9ACTN</name>
<dbReference type="RefSeq" id="WP_179756049.1">
    <property type="nucleotide sequence ID" value="NZ_JACCBU010000001.1"/>
</dbReference>
<dbReference type="GO" id="GO:0016020">
    <property type="term" value="C:membrane"/>
    <property type="evidence" value="ECO:0007669"/>
    <property type="project" value="TreeGrafter"/>
</dbReference>
<proteinExistence type="predicted"/>
<dbReference type="EMBL" id="JACCBU010000001">
    <property type="protein sequence ID" value="NYE74041.1"/>
    <property type="molecule type" value="Genomic_DNA"/>
</dbReference>
<protein>
    <submittedName>
        <fullName evidence="3">Pimeloyl-ACP methyl ester carboxylesterase</fullName>
    </submittedName>
</protein>
<dbReference type="PANTHER" id="PTHR43798:SF31">
    <property type="entry name" value="AB HYDROLASE SUPERFAMILY PROTEIN YCLE"/>
    <property type="match status" value="1"/>
</dbReference>
<dbReference type="PRINTS" id="PR00412">
    <property type="entry name" value="EPOXHYDRLASE"/>
</dbReference>
<organism evidence="3 4">
    <name type="scientific">Microlunatus parietis</name>
    <dbReference type="NCBI Taxonomy" id="682979"/>
    <lineage>
        <taxon>Bacteria</taxon>
        <taxon>Bacillati</taxon>
        <taxon>Actinomycetota</taxon>
        <taxon>Actinomycetes</taxon>
        <taxon>Propionibacteriales</taxon>
        <taxon>Propionibacteriaceae</taxon>
        <taxon>Microlunatus</taxon>
    </lineage>
</organism>
<evidence type="ECO:0000313" key="3">
    <source>
        <dbReference type="EMBL" id="NYE74041.1"/>
    </source>
</evidence>
<dbReference type="InterPro" id="IPR050266">
    <property type="entry name" value="AB_hydrolase_sf"/>
</dbReference>